<dbReference type="InterPro" id="IPR029044">
    <property type="entry name" value="Nucleotide-diphossugar_trans"/>
</dbReference>
<dbReference type="RefSeq" id="WP_113785166.1">
    <property type="nucleotide sequence ID" value="NZ_KZ845748.1"/>
</dbReference>
<evidence type="ECO:0000256" key="3">
    <source>
        <dbReference type="ARBA" id="ARBA00022676"/>
    </source>
</evidence>
<keyword evidence="6 9" id="KW-1133">Transmembrane helix</keyword>
<evidence type="ECO:0000256" key="6">
    <source>
        <dbReference type="ARBA" id="ARBA00022989"/>
    </source>
</evidence>
<evidence type="ECO:0000256" key="8">
    <source>
        <dbReference type="ARBA" id="ARBA00038152"/>
    </source>
</evidence>
<keyword evidence="7 9" id="KW-0472">Membrane</keyword>
<dbReference type="Gene3D" id="3.90.550.10">
    <property type="entry name" value="Spore Coat Polysaccharide Biosynthesis Protein SpsA, Chain A"/>
    <property type="match status" value="1"/>
</dbReference>
<dbReference type="PANTHER" id="PTHR48090">
    <property type="entry name" value="UNDECAPRENYL-PHOSPHATE 4-DEOXY-4-FORMAMIDO-L-ARABINOSE TRANSFERASE-RELATED"/>
    <property type="match status" value="1"/>
</dbReference>
<evidence type="ECO:0000259" key="10">
    <source>
        <dbReference type="Pfam" id="PF00535"/>
    </source>
</evidence>
<gene>
    <name evidence="11" type="ORF">EB18_02169</name>
</gene>
<dbReference type="Pfam" id="PF00535">
    <property type="entry name" value="Glycos_transf_2"/>
    <property type="match status" value="1"/>
</dbReference>
<feature type="domain" description="Glycosyltransferase 2-like" evidence="10">
    <location>
        <begin position="5"/>
        <end position="168"/>
    </location>
</feature>
<evidence type="ECO:0000256" key="9">
    <source>
        <dbReference type="SAM" id="Phobius"/>
    </source>
</evidence>
<reference evidence="11 12" key="1">
    <citation type="submission" date="2015-06" db="EMBL/GenBank/DDBJ databases">
        <title>The Genome Sequence of Enterococcus cecorum 170AEA1.</title>
        <authorList>
            <consortium name="The Broad Institute Genomics Platform"/>
            <consortium name="The Broad Institute Genome Sequencing Center for Infectious Disease"/>
            <person name="Earl A.M."/>
            <person name="Van Tyne D."/>
            <person name="Lebreton F."/>
            <person name="Saavedra J.T."/>
            <person name="Gilmore M.S."/>
            <person name="Manson McGuire A."/>
            <person name="Clock S."/>
            <person name="Crupain M."/>
            <person name="Rangan U."/>
            <person name="Young S."/>
            <person name="Abouelleil A."/>
            <person name="Cao P."/>
            <person name="Chapman S.B."/>
            <person name="Griggs A."/>
            <person name="Priest M."/>
            <person name="Shea T."/>
            <person name="Wortman J."/>
            <person name="Nusbaum C."/>
            <person name="Birren B."/>
        </authorList>
    </citation>
    <scope>NUCLEOTIDE SEQUENCE [LARGE SCALE GENOMIC DNA]</scope>
    <source>
        <strain evidence="11 12">170AEA1</strain>
    </source>
</reference>
<dbReference type="GO" id="GO:0005886">
    <property type="term" value="C:plasma membrane"/>
    <property type="evidence" value="ECO:0007669"/>
    <property type="project" value="UniProtKB-SubCell"/>
</dbReference>
<dbReference type="FunFam" id="3.90.550.10:FF:000079">
    <property type="entry name" value="Probable glycosyl transferase"/>
    <property type="match status" value="1"/>
</dbReference>
<dbReference type="GO" id="GO:0016757">
    <property type="term" value="F:glycosyltransferase activity"/>
    <property type="evidence" value="ECO:0007669"/>
    <property type="project" value="UniProtKB-KW"/>
</dbReference>
<keyword evidence="2" id="KW-1003">Cell membrane</keyword>
<dbReference type="AlphaFoldDB" id="A0A366SEA3"/>
<organism evidence="11 12">
    <name type="scientific">Enterococcus cecorum</name>
    <dbReference type="NCBI Taxonomy" id="44008"/>
    <lineage>
        <taxon>Bacteria</taxon>
        <taxon>Bacillati</taxon>
        <taxon>Bacillota</taxon>
        <taxon>Bacilli</taxon>
        <taxon>Lactobacillales</taxon>
        <taxon>Enterococcaceae</taxon>
        <taxon>Enterococcus</taxon>
    </lineage>
</organism>
<evidence type="ECO:0000256" key="5">
    <source>
        <dbReference type="ARBA" id="ARBA00022692"/>
    </source>
</evidence>
<evidence type="ECO:0000313" key="11">
    <source>
        <dbReference type="EMBL" id="RBR27482.1"/>
    </source>
</evidence>
<sequence>MYKLSIIVPCYNEEETVEIFYQETQKVIKQLQCDYEFLFVNDGSKDQTLQKLRRLAENDSKVRYLSFSRNFGKESALFAGLKAATGDLITVMDADLQDPPELLPEMVKAIFDEGYDCVGTRRTTRDGEPVIRSFFARMFYRIVNRIGEVEMVDGARDFRLMTRQMVDSILELSEYNRFSKGLFSWVGYKTKYLTFENRERVAGQTSWSFWSLFKYSIDGIINFSEAPLNIASFIGAISCVGAVIAMIVVIIKTLIFKDPTTGWPSLVSIILFMGGLQLLCLGIIGKYIAKIFLETKKRPHYIVKETEKTGNSKSSMKNKYY</sequence>
<comment type="caution">
    <text evidence="11">The sequence shown here is derived from an EMBL/GenBank/DDBJ whole genome shotgun (WGS) entry which is preliminary data.</text>
</comment>
<name>A0A366SEA3_9ENTE</name>
<comment type="subcellular location">
    <subcellularLocation>
        <location evidence="1">Cell membrane</location>
        <topology evidence="1">Multi-pass membrane protein</topology>
    </subcellularLocation>
</comment>
<dbReference type="SUPFAM" id="SSF53448">
    <property type="entry name" value="Nucleotide-diphospho-sugar transferases"/>
    <property type="match status" value="1"/>
</dbReference>
<dbReference type="InterPro" id="IPR001173">
    <property type="entry name" value="Glyco_trans_2-like"/>
</dbReference>
<comment type="similarity">
    <text evidence="8">Belongs to the glycosyltransferase 2 family. GtrB subfamily.</text>
</comment>
<dbReference type="InterPro" id="IPR050256">
    <property type="entry name" value="Glycosyltransferase_2"/>
</dbReference>
<evidence type="ECO:0000256" key="2">
    <source>
        <dbReference type="ARBA" id="ARBA00022475"/>
    </source>
</evidence>
<evidence type="ECO:0000256" key="7">
    <source>
        <dbReference type="ARBA" id="ARBA00023136"/>
    </source>
</evidence>
<dbReference type="EMBL" id="LEOY01000023">
    <property type="protein sequence ID" value="RBR27482.1"/>
    <property type="molecule type" value="Genomic_DNA"/>
</dbReference>
<keyword evidence="5 9" id="KW-0812">Transmembrane</keyword>
<dbReference type="CDD" id="cd04187">
    <property type="entry name" value="DPM1_like_bac"/>
    <property type="match status" value="1"/>
</dbReference>
<keyword evidence="3" id="KW-0328">Glycosyltransferase</keyword>
<dbReference type="Proteomes" id="UP000252800">
    <property type="component" value="Unassembled WGS sequence"/>
</dbReference>
<keyword evidence="4 11" id="KW-0808">Transferase</keyword>
<evidence type="ECO:0000256" key="4">
    <source>
        <dbReference type="ARBA" id="ARBA00022679"/>
    </source>
</evidence>
<feature type="transmembrane region" description="Helical" evidence="9">
    <location>
        <begin position="230"/>
        <end position="251"/>
    </location>
</feature>
<protein>
    <submittedName>
        <fullName evidence="11">Glycosyl transferase</fullName>
    </submittedName>
</protein>
<evidence type="ECO:0000256" key="1">
    <source>
        <dbReference type="ARBA" id="ARBA00004651"/>
    </source>
</evidence>
<dbReference type="PANTHER" id="PTHR48090:SF8">
    <property type="entry name" value="GLYCOSYLTRANSFERASE CSBB-RELATED"/>
    <property type="match status" value="1"/>
</dbReference>
<accession>A0A366SEA3</accession>
<evidence type="ECO:0000313" key="12">
    <source>
        <dbReference type="Proteomes" id="UP000252800"/>
    </source>
</evidence>
<feature type="transmembrane region" description="Helical" evidence="9">
    <location>
        <begin position="263"/>
        <end position="289"/>
    </location>
</feature>
<proteinExistence type="inferred from homology"/>